<accession>A0ABW2H3M1</accession>
<dbReference type="Proteomes" id="UP001596392">
    <property type="component" value="Unassembled WGS sequence"/>
</dbReference>
<reference evidence="4" key="1">
    <citation type="journal article" date="2019" name="Int. J. Syst. Evol. Microbiol.">
        <title>The Global Catalogue of Microorganisms (GCM) 10K type strain sequencing project: providing services to taxonomists for standard genome sequencing and annotation.</title>
        <authorList>
            <consortium name="The Broad Institute Genomics Platform"/>
            <consortium name="The Broad Institute Genome Sequencing Center for Infectious Disease"/>
            <person name="Wu L."/>
            <person name="Ma J."/>
        </authorList>
    </citation>
    <scope>NUCLEOTIDE SEQUENCE [LARGE SCALE GENOMIC DNA]</scope>
    <source>
        <strain evidence="4">CGMCC 1.9106</strain>
    </source>
</reference>
<name>A0ABW2H3M1_9ACTN</name>
<keyword evidence="4" id="KW-1185">Reference proteome</keyword>
<sequence>MVRMSADVRYREWTGRPARPVRYGLWQRWADRRNGRRDGKSSLPLVVADEPAERTDESSPVLDGRELATAPSAAMVPADAVTPVNTPYVAMLACLFDELATHEAIGWEDRAQPLRSRLETAREQLVDLRARLDEHQQRLKAAAEPLDEQAQQVRRAVEIKKDRPAYLSRGRRLVQHARAADEAEQRYLATLAQYQRLAAEVLDLTERVDAERRVAAARVRRVHAHVLRRVAGYWRYLMLFHEQGRALNTQLRPVGPQLPSWVLGLDDDQKGTA</sequence>
<evidence type="ECO:0000256" key="1">
    <source>
        <dbReference type="SAM" id="Coils"/>
    </source>
</evidence>
<proteinExistence type="predicted"/>
<feature type="coiled-coil region" evidence="1">
    <location>
        <begin position="111"/>
        <end position="138"/>
    </location>
</feature>
<comment type="caution">
    <text evidence="3">The sequence shown here is derived from an EMBL/GenBank/DDBJ whole genome shotgun (WGS) entry which is preliminary data.</text>
</comment>
<keyword evidence="1" id="KW-0175">Coiled coil</keyword>
<evidence type="ECO:0000256" key="2">
    <source>
        <dbReference type="SAM" id="MobiDB-lite"/>
    </source>
</evidence>
<evidence type="ECO:0000313" key="3">
    <source>
        <dbReference type="EMBL" id="MFC7245226.1"/>
    </source>
</evidence>
<dbReference type="RefSeq" id="WP_376808171.1">
    <property type="nucleotide sequence ID" value="NZ_JBHTAC010000024.1"/>
</dbReference>
<feature type="region of interest" description="Disordered" evidence="2">
    <location>
        <begin position="36"/>
        <end position="61"/>
    </location>
</feature>
<dbReference type="EMBL" id="JBHTAC010000024">
    <property type="protein sequence ID" value="MFC7245226.1"/>
    <property type="molecule type" value="Genomic_DNA"/>
</dbReference>
<protein>
    <submittedName>
        <fullName evidence="3">Uncharacterized protein</fullName>
    </submittedName>
</protein>
<evidence type="ECO:0000313" key="4">
    <source>
        <dbReference type="Proteomes" id="UP001596392"/>
    </source>
</evidence>
<gene>
    <name evidence="3" type="ORF">ACFQO7_22345</name>
</gene>
<organism evidence="3 4">
    <name type="scientific">Catellatospora aurea</name>
    <dbReference type="NCBI Taxonomy" id="1337874"/>
    <lineage>
        <taxon>Bacteria</taxon>
        <taxon>Bacillati</taxon>
        <taxon>Actinomycetota</taxon>
        <taxon>Actinomycetes</taxon>
        <taxon>Micromonosporales</taxon>
        <taxon>Micromonosporaceae</taxon>
        <taxon>Catellatospora</taxon>
    </lineage>
</organism>